<gene>
    <name evidence="2" type="ORF">DL89DRAFT_258568</name>
</gene>
<feature type="region of interest" description="Disordered" evidence="1">
    <location>
        <begin position="176"/>
        <end position="212"/>
    </location>
</feature>
<dbReference type="EMBL" id="MCFD01000009">
    <property type="protein sequence ID" value="ORX68722.1"/>
    <property type="molecule type" value="Genomic_DNA"/>
</dbReference>
<keyword evidence="3" id="KW-1185">Reference proteome</keyword>
<sequence>MPKIKFTLGETLQLISALPYLRQLSTGIHITREMRTNTFAHRRCRGKCYLDWRQAVEYSDDDSDSDASSSASADLYSDYLLSCGQGVQQLKAFMTDHLPNIYTSLGFVDELYTRYYPLSTTLSILDGCTYDGNMVFAQCRMLAILTALCPSVQRVQAGWIDDTNHLTTRSDTNRYISREEIEENQAARRSGSVASSSSKQSKPLPLSRPECM</sequence>
<evidence type="ECO:0000313" key="3">
    <source>
        <dbReference type="Proteomes" id="UP000193922"/>
    </source>
</evidence>
<name>A0A1Y1W5Q9_9FUNG</name>
<comment type="caution">
    <text evidence="2">The sequence shown here is derived from an EMBL/GenBank/DDBJ whole genome shotgun (WGS) entry which is preliminary data.</text>
</comment>
<accession>A0A1Y1W5Q9</accession>
<dbReference type="GeneID" id="63802266"/>
<evidence type="ECO:0000313" key="2">
    <source>
        <dbReference type="EMBL" id="ORX68722.1"/>
    </source>
</evidence>
<dbReference type="Proteomes" id="UP000193922">
    <property type="component" value="Unassembled WGS sequence"/>
</dbReference>
<protein>
    <submittedName>
        <fullName evidence="2">Uncharacterized protein</fullName>
    </submittedName>
</protein>
<feature type="compositionally biased region" description="Low complexity" evidence="1">
    <location>
        <begin position="187"/>
        <end position="212"/>
    </location>
</feature>
<dbReference type="AlphaFoldDB" id="A0A1Y1W5Q9"/>
<reference evidence="2 3" key="1">
    <citation type="submission" date="2016-07" db="EMBL/GenBank/DDBJ databases">
        <title>Pervasive Adenine N6-methylation of Active Genes in Fungi.</title>
        <authorList>
            <consortium name="DOE Joint Genome Institute"/>
            <person name="Mondo S.J."/>
            <person name="Dannebaum R.O."/>
            <person name="Kuo R.C."/>
            <person name="Labutti K."/>
            <person name="Haridas S."/>
            <person name="Kuo A."/>
            <person name="Salamov A."/>
            <person name="Ahrendt S.R."/>
            <person name="Lipzen A."/>
            <person name="Sullivan W."/>
            <person name="Andreopoulos W.B."/>
            <person name="Clum A."/>
            <person name="Lindquist E."/>
            <person name="Daum C."/>
            <person name="Ramamoorthy G.K."/>
            <person name="Gryganskyi A."/>
            <person name="Culley D."/>
            <person name="Magnuson J.K."/>
            <person name="James T.Y."/>
            <person name="O'Malley M.A."/>
            <person name="Stajich J.E."/>
            <person name="Spatafora J.W."/>
            <person name="Visel A."/>
            <person name="Grigoriev I.V."/>
        </authorList>
    </citation>
    <scope>NUCLEOTIDE SEQUENCE [LARGE SCALE GENOMIC DNA]</scope>
    <source>
        <strain evidence="2 3">ATCC 12442</strain>
    </source>
</reference>
<evidence type="ECO:0000256" key="1">
    <source>
        <dbReference type="SAM" id="MobiDB-lite"/>
    </source>
</evidence>
<proteinExistence type="predicted"/>
<dbReference type="RefSeq" id="XP_040742504.1">
    <property type="nucleotide sequence ID" value="XM_040885618.1"/>
</dbReference>
<organism evidence="2 3">
    <name type="scientific">Linderina pennispora</name>
    <dbReference type="NCBI Taxonomy" id="61395"/>
    <lineage>
        <taxon>Eukaryota</taxon>
        <taxon>Fungi</taxon>
        <taxon>Fungi incertae sedis</taxon>
        <taxon>Zoopagomycota</taxon>
        <taxon>Kickxellomycotina</taxon>
        <taxon>Kickxellomycetes</taxon>
        <taxon>Kickxellales</taxon>
        <taxon>Kickxellaceae</taxon>
        <taxon>Linderina</taxon>
    </lineage>
</organism>